<sequence>MSRQDVADNSNKALLINIVVVVLFVSLMGLFIKSYMESEPDLNAAVLEGFARQFETASSNAHWRWQASGRPERIMLLHFDAQGNEKDRSAVRMAHFGRPWVEQSSDGCAKLWLTLLNVPAMVNGFRVIAEYYPNRDDSQPEALGVCRYRLSRGAYFDYAIDTGDVTFHP</sequence>
<dbReference type="OrthoDB" id="6227360at2"/>
<comment type="caution">
    <text evidence="2">The sequence shown here is derived from an EMBL/GenBank/DDBJ whole genome shotgun (WGS) entry which is preliminary data.</text>
</comment>
<reference evidence="2 3" key="1">
    <citation type="submission" date="2018-11" db="EMBL/GenBank/DDBJ databases">
        <authorList>
            <person name="Ye M.-Q."/>
            <person name="Du Z.-J."/>
        </authorList>
    </citation>
    <scope>NUCLEOTIDE SEQUENCE [LARGE SCALE GENOMIC DNA]</scope>
    <source>
        <strain evidence="2 3">U0105</strain>
    </source>
</reference>
<protein>
    <recommendedName>
        <fullName evidence="4">MSHA biogenesis protein MshF</fullName>
    </recommendedName>
</protein>
<evidence type="ECO:0008006" key="4">
    <source>
        <dbReference type="Google" id="ProtNLM"/>
    </source>
</evidence>
<dbReference type="Proteomes" id="UP000275281">
    <property type="component" value="Unassembled WGS sequence"/>
</dbReference>
<feature type="transmembrane region" description="Helical" evidence="1">
    <location>
        <begin position="12"/>
        <end position="32"/>
    </location>
</feature>
<keyword evidence="1" id="KW-0472">Membrane</keyword>
<accession>A0A3N5Y540</accession>
<dbReference type="AlphaFoldDB" id="A0A3N5Y540"/>
<proteinExistence type="predicted"/>
<gene>
    <name evidence="2" type="ORF">DRW07_15605</name>
</gene>
<keyword evidence="3" id="KW-1185">Reference proteome</keyword>
<dbReference type="EMBL" id="RPOK01000005">
    <property type="protein sequence ID" value="RPJ65329.1"/>
    <property type="molecule type" value="Genomic_DNA"/>
</dbReference>
<evidence type="ECO:0000313" key="3">
    <source>
        <dbReference type="Proteomes" id="UP000275281"/>
    </source>
</evidence>
<evidence type="ECO:0000313" key="2">
    <source>
        <dbReference type="EMBL" id="RPJ65329.1"/>
    </source>
</evidence>
<keyword evidence="1" id="KW-1133">Transmembrane helix</keyword>
<dbReference type="RefSeq" id="WP_124028876.1">
    <property type="nucleotide sequence ID" value="NZ_JBHRSN010000014.1"/>
</dbReference>
<organism evidence="2 3">
    <name type="scientific">Alteromonas sediminis</name>
    <dbReference type="NCBI Taxonomy" id="2259342"/>
    <lineage>
        <taxon>Bacteria</taxon>
        <taxon>Pseudomonadati</taxon>
        <taxon>Pseudomonadota</taxon>
        <taxon>Gammaproteobacteria</taxon>
        <taxon>Alteromonadales</taxon>
        <taxon>Alteromonadaceae</taxon>
        <taxon>Alteromonas/Salinimonas group</taxon>
        <taxon>Alteromonas</taxon>
    </lineage>
</organism>
<keyword evidence="1" id="KW-0812">Transmembrane</keyword>
<name>A0A3N5Y540_9ALTE</name>
<evidence type="ECO:0000256" key="1">
    <source>
        <dbReference type="SAM" id="Phobius"/>
    </source>
</evidence>